<feature type="region of interest" description="Disordered" evidence="1">
    <location>
        <begin position="65"/>
        <end position="90"/>
    </location>
</feature>
<feature type="compositionally biased region" description="Basic residues" evidence="1">
    <location>
        <begin position="264"/>
        <end position="274"/>
    </location>
</feature>
<dbReference type="RefSeq" id="WP_047801722.1">
    <property type="nucleotide sequence ID" value="NZ_CP064760.1"/>
</dbReference>
<keyword evidence="3" id="KW-1185">Reference proteome</keyword>
<feature type="compositionally biased region" description="Basic and acidic residues" evidence="1">
    <location>
        <begin position="253"/>
        <end position="263"/>
    </location>
</feature>
<dbReference type="GeneID" id="39690356"/>
<reference evidence="2 3" key="1">
    <citation type="submission" date="2020-11" db="EMBL/GenBank/DDBJ databases">
        <title>Amino acid is mineralized and recycled by bacteria in oceanic microbiome.</title>
        <authorList>
            <person name="Zheng L.Y."/>
        </authorList>
    </citation>
    <scope>NUCLEOTIDE SEQUENCE [LARGE SCALE GENOMIC DNA]</scope>
    <source>
        <strain evidence="2 3">A32-1</strain>
    </source>
</reference>
<accession>A0A7S8MXI9</accession>
<dbReference type="Proteomes" id="UP000594480">
    <property type="component" value="Chromosome"/>
</dbReference>
<dbReference type="EMBL" id="CP064760">
    <property type="protein sequence ID" value="QPE04533.1"/>
    <property type="molecule type" value="Genomic_DNA"/>
</dbReference>
<gene>
    <name evidence="2" type="ORF">IT882_15630</name>
</gene>
<evidence type="ECO:0000313" key="2">
    <source>
        <dbReference type="EMBL" id="QPE04533.1"/>
    </source>
</evidence>
<organism evidence="2 3">
    <name type="scientific">Microbacterium schleiferi</name>
    <dbReference type="NCBI Taxonomy" id="69362"/>
    <lineage>
        <taxon>Bacteria</taxon>
        <taxon>Bacillati</taxon>
        <taxon>Actinomycetota</taxon>
        <taxon>Actinomycetes</taxon>
        <taxon>Micrococcales</taxon>
        <taxon>Microbacteriaceae</taxon>
        <taxon>Microbacterium</taxon>
    </lineage>
</organism>
<protein>
    <submittedName>
        <fullName evidence="2">Uncharacterized protein</fullName>
    </submittedName>
</protein>
<evidence type="ECO:0000313" key="3">
    <source>
        <dbReference type="Proteomes" id="UP000594480"/>
    </source>
</evidence>
<proteinExistence type="predicted"/>
<dbReference type="KEGG" id="msf:IT882_15630"/>
<dbReference type="AlphaFoldDB" id="A0A7S8MXI9"/>
<name>A0A7S8MXI9_9MICO</name>
<evidence type="ECO:0000256" key="1">
    <source>
        <dbReference type="SAM" id="MobiDB-lite"/>
    </source>
</evidence>
<feature type="region of interest" description="Disordered" evidence="1">
    <location>
        <begin position="230"/>
        <end position="274"/>
    </location>
</feature>
<sequence>MADQQRTAQDLIRDLRRKGISTAEIAEELHRSPRMVRKILNGETSGALYRQALQELADTGRLTHVPPRRRRKDGSIAPVRGKAGAKPVIPEDLSGTYVEGRQGGRLRVDVAYATGGDRYIEMRIPKGRTAKGREQANAELIKQVRNAAKGQSHDKQKQITAHLTFSNGRVMEVNSYNASTMLKRIHENGGDALGWFREESKNRYVNLDTSRDTITGVTLNVVSTAKTTEYQRQAERGRTRRPRSLSPAELISMEEKRRIEERRARRRGNRGGGQ</sequence>